<comment type="caution">
    <text evidence="1">The sequence shown here is derived from an EMBL/GenBank/DDBJ whole genome shotgun (WGS) entry which is preliminary data.</text>
</comment>
<proteinExistence type="predicted"/>
<keyword evidence="2" id="KW-1185">Reference proteome</keyword>
<organism evidence="1 2">
    <name type="scientific">Caballeronia arationis</name>
    <dbReference type="NCBI Taxonomy" id="1777142"/>
    <lineage>
        <taxon>Bacteria</taxon>
        <taxon>Pseudomonadati</taxon>
        <taxon>Pseudomonadota</taxon>
        <taxon>Betaproteobacteria</taxon>
        <taxon>Burkholderiales</taxon>
        <taxon>Burkholderiaceae</taxon>
        <taxon>Caballeronia</taxon>
    </lineage>
</organism>
<sequence length="42" mass="4622">MSPHSWFAIACVAGRSGWGTRLTESDLQLVINDFASRAKGER</sequence>
<reference evidence="1 2" key="1">
    <citation type="submission" date="2017-09" db="EMBL/GenBank/DDBJ databases">
        <authorList>
            <person name="Varghese N."/>
            <person name="Submissions S."/>
        </authorList>
    </citation>
    <scope>NUCLEOTIDE SEQUENCE [LARGE SCALE GENOMIC DNA]</scope>
    <source>
        <strain evidence="1 2">OK806</strain>
    </source>
</reference>
<name>A0A7Z7I7D9_9BURK</name>
<gene>
    <name evidence="1" type="ORF">SAMN05446927_3898</name>
</gene>
<dbReference type="EMBL" id="OCSU01000002">
    <property type="protein sequence ID" value="SOE80657.1"/>
    <property type="molecule type" value="Genomic_DNA"/>
</dbReference>
<protein>
    <submittedName>
        <fullName evidence="1">Uncharacterized protein</fullName>
    </submittedName>
</protein>
<evidence type="ECO:0000313" key="1">
    <source>
        <dbReference type="EMBL" id="SOE80657.1"/>
    </source>
</evidence>
<accession>A0A7Z7I7D9</accession>
<evidence type="ECO:0000313" key="2">
    <source>
        <dbReference type="Proteomes" id="UP000219522"/>
    </source>
</evidence>
<dbReference type="Proteomes" id="UP000219522">
    <property type="component" value="Unassembled WGS sequence"/>
</dbReference>
<dbReference type="AlphaFoldDB" id="A0A7Z7I7D9"/>